<comment type="caution">
    <text evidence="12">The sequence shown here is derived from an EMBL/GenBank/DDBJ whole genome shotgun (WGS) entry which is preliminary data.</text>
</comment>
<dbReference type="InterPro" id="IPR009081">
    <property type="entry name" value="PP-bd_ACP"/>
</dbReference>
<dbReference type="GO" id="GO:0004312">
    <property type="term" value="F:fatty acid synthase activity"/>
    <property type="evidence" value="ECO:0007669"/>
    <property type="project" value="TreeGrafter"/>
</dbReference>
<evidence type="ECO:0000256" key="1">
    <source>
        <dbReference type="ARBA" id="ARBA00022450"/>
    </source>
</evidence>
<evidence type="ECO:0000259" key="9">
    <source>
        <dbReference type="PROSITE" id="PS50075"/>
    </source>
</evidence>
<dbReference type="EMBL" id="JAPQKO010000001">
    <property type="protein sequence ID" value="KAJ5183899.1"/>
    <property type="molecule type" value="Genomic_DNA"/>
</dbReference>
<dbReference type="Pfam" id="PF16197">
    <property type="entry name" value="KAsynt_C_assoc"/>
    <property type="match status" value="1"/>
</dbReference>
<dbReference type="InterPro" id="IPR057326">
    <property type="entry name" value="KR_dom"/>
</dbReference>
<sequence>MLFNLTPLSEPLAIVGVACKYANGIDSPDDLYEEVMAARSMHGPMPPTRMDASFYYHPSMEATGTSYSKGGYFLQSDPNEFDSPFFQLSEIDVMAMDPQQKMLLGNVYHALENAGIPLKDVVSSSTSVFVGCSNNDHLALANSDLLLALKGKGTGTSPSILANRISWFYDFQGTSQTIDTACSSSLVAFHQGCMDSIISGVNLMEHPSATIYLSSLGVLSPDGKCMSFDACANGYGRGEGLGTVIVKPLYAALQDGNRIRAIVRGTGSNQDGRTPGITVPSPTAQRQLICEVYKAADLDPARTGYVEAHGTGTPVGDPLEVQAISDALGVARDSLLYIGSVKSVVGHLEGGAGIAGLISATLAVESKTIPPVAGLQTLNPKITQRDGLRFAKQATPWPRDDVHRASINSFGFGGTNAHVVLEAVEGFFADLFGQQLPGMLQLPGIHTRAAAPFREKLVMNGSTTDGSSKPWSVNRLFVISAFDEAGIQRNAASLVSYLESSGTSAESDGDEQLLNDLCYTLNEKRTRFGWRSYHVADSIASLRESLQNSLPIRQSPSPKTIRFIFTGQGANWAGMSCDLMVYPLFRRRMQEAAAFLKELGSSWDLYERITSQSGELDDPIFAQSSCVAVQVALVDILASWKVTPQTVVGHSSGEIAAAYCAGYLSRQAAWKVAFCRGQVCARRTDGNGRMLAAAMPAQQLEQLVARVNECQPTAVKVGCYNSPKNFTLTGKHDDIMRAKLELDDVGAMNRLLPVKVSYHSDYMQDAAPEYLALLGELNYGDKYCTDTAVRMVSSVTGRVVSSGEPQQPSYWVQNLTSPVRFSTALLAFMEHPHETGKREDMLIEIGPHSTLRSAINETLIEVPEYQSTQYGSLQKRYEMDGSTILHTFGKLICSGHDISLAAINDRRVGPSKVPRLLTDLPGYAFDYSRSVRGTSRQIEQMKFPMYQRHELLGVPVEDSNPFEQRWRNILRPDDLPWLRMNRMKGNIHFPGVAYLLMATEALLQRTRYMTSVTGVKMANVSILAPLQVPDDSAGVEIQFSIYPMNMCANGPTDWTTFRIVSYDSAAKTWIEQCVGSARAEIVPQESCPNDAVQRTCIEPVDVAQIFRSFTSAGMEFGEDLRNIHNMCLSPDRTACTAAITAPNILRQAHDQYALHPCTFESILHALLYLCEATQSPMVTNYIEEVVISNPEDTGTREFKACARTQRASATTWTCDVSIMADTGSQKVHVKGLDLVQLPPSEEDAKNEESFYVVKWRPDVKFLTSADALQDSAPTSMTQNSPTLDTHEGYQLASAMFLLEVKEYVVCTRLPSLPPHHLAFMEWLENEYQSITRGTCPLLNKDLLDDIRLDSNRRQTLLDQVSQQSARGELLVRVGSHMVPILEQNMDCLEVMFGPDNLMDRTYEEGLPGQIAPAVAGYLHCLAYTHTGIKVLEVGAGTGSATKVILDSLNPIGKQDNGGLVSSVSVYHFTDISAAFFENACARFHEWTDILCPKMLNIEHDPAEQGFEMGSYDLVIATHVLHATADLNASLNNIRGLLKEGGDLILIENIQPKLMCSPLAFGLLPGWWRGVEPYRRSNPLISKEQWTMELQKAGLHSRLVIDDTEHEINEMSALVASRMTEAADTAQICSIIYSSSYCGQQDLASQVADRLPRTCGAALVDLADNLSPNHVDSVGIVLVGFQGLDLSELSQSEYEQVKFILTSFQRLLWVTCDTDEIPKSALFSGLVRTARWERDHDNVNFLLLGISQPMPTSFTMVSNIVQVCDNAFLSRELVPRNSEFRLEGSVLLTNRLFPATGITECIGCSSRPRSRDMSLDTVEHPVKLTSIGRHQPNAFHFIDDSQAQEPIQPDEVKIQIQAVGLDAEDAELLSRLVPGQSLGSQGAGIVVEIGNAVQDIHVGDRVMALRTGHSGALQTFLRTHSAAVVKVPEGIQMSDAAALPLPWATAYHSLVNVARLEASETVLVHPTDGATGQAAVQVACMLGATVYATVESDAQRQALAESGVEPSHIIDSVSFAKQLSKATGRRGVDVILNLSRESLEGWSLPYQSPFSRLVDVSGQRTSIGRAISPNNQSYATVNIREIARAKPELLQATLRTISQLLSSHTIRPATPVRAEYSQLRRIFSEIRQDNPGPWVVEPTATDSIPVALKPLGNHQFDPNASYLLVGGFGGLGRSAARWMLTRGAKHFIFLSRSGASSVAAQELCVDLRSAGCMVSDILCDITDAQATATTIEQCRVSMPPIRGCLQCSMVLEDSMLPNMTHTRFLNAITPKVQGTINVANTLSSIKSNLDFFVLFSSSAGIIGNRGQANYAAANTFLDAFAGYLISRGYPAASISLGNVLSVGWVAENQGRLPITLAYGAISEDLLLSILEYHMDPSWGAARRPQTCHTVAGIRSPQDFHRESTPLPDFMTYPLFSSLQAIAGTSQGAEQAAEQVIDAPVSQGLHGATSMESAVAVVTRAIVHKLARIMALSAPEIDADRSLASYGADSLVAVDLKAWFQRDVGFSVAAGDLLDELAIAQLAWRAVKGSQFLPKELQEH</sequence>
<dbReference type="SMART" id="SM00829">
    <property type="entry name" value="PKS_ER"/>
    <property type="match status" value="1"/>
</dbReference>
<dbReference type="GO" id="GO:1901336">
    <property type="term" value="P:lactone biosynthetic process"/>
    <property type="evidence" value="ECO:0007669"/>
    <property type="project" value="UniProtKB-ARBA"/>
</dbReference>
<feature type="region of interest" description="C-terminal hotdog fold" evidence="8">
    <location>
        <begin position="1097"/>
        <end position="1243"/>
    </location>
</feature>
<dbReference type="InterPro" id="IPR001227">
    <property type="entry name" value="Ac_transferase_dom_sf"/>
</dbReference>
<dbReference type="InterPro" id="IPR020843">
    <property type="entry name" value="ER"/>
</dbReference>
<dbReference type="Proteomes" id="UP001146351">
    <property type="component" value="Unassembled WGS sequence"/>
</dbReference>
<dbReference type="InterPro" id="IPR013154">
    <property type="entry name" value="ADH-like_N"/>
</dbReference>
<evidence type="ECO:0000256" key="6">
    <source>
        <dbReference type="ARBA" id="ARBA00023268"/>
    </source>
</evidence>
<dbReference type="InterPro" id="IPR014030">
    <property type="entry name" value="Ketoacyl_synth_N"/>
</dbReference>
<accession>A0A9W9IRT8</accession>
<dbReference type="InterPro" id="IPR016035">
    <property type="entry name" value="Acyl_Trfase/lysoPLipase"/>
</dbReference>
<dbReference type="CDD" id="cd02440">
    <property type="entry name" value="AdoMet_MTases"/>
    <property type="match status" value="1"/>
</dbReference>
<dbReference type="SMART" id="SM00822">
    <property type="entry name" value="PKS_KR"/>
    <property type="match status" value="1"/>
</dbReference>
<dbReference type="InterPro" id="IPR036736">
    <property type="entry name" value="ACP-like_sf"/>
</dbReference>
<evidence type="ECO:0000259" key="11">
    <source>
        <dbReference type="PROSITE" id="PS52019"/>
    </source>
</evidence>
<dbReference type="InterPro" id="IPR013968">
    <property type="entry name" value="PKS_KR"/>
</dbReference>
<keyword evidence="1" id="KW-0596">Phosphopantetheine</keyword>
<dbReference type="InterPro" id="IPR018201">
    <property type="entry name" value="Ketoacyl_synth_AS"/>
</dbReference>
<dbReference type="InterPro" id="IPR013217">
    <property type="entry name" value="Methyltransf_12"/>
</dbReference>
<dbReference type="Gene3D" id="3.40.366.10">
    <property type="entry name" value="Malonyl-Coenzyme A Acyl Carrier Protein, domain 2"/>
    <property type="match status" value="1"/>
</dbReference>
<dbReference type="InterPro" id="IPR020806">
    <property type="entry name" value="PKS_PP-bd"/>
</dbReference>
<dbReference type="PROSITE" id="PS52004">
    <property type="entry name" value="KS3_2"/>
    <property type="match status" value="1"/>
</dbReference>
<comment type="caution">
    <text evidence="8">Lacks conserved residue(s) required for the propagation of feature annotation.</text>
</comment>
<dbReference type="Pfam" id="PF00109">
    <property type="entry name" value="ketoacyl-synt"/>
    <property type="match status" value="1"/>
</dbReference>
<dbReference type="InterPro" id="IPR049552">
    <property type="entry name" value="PKS_DH_N"/>
</dbReference>
<dbReference type="Pfam" id="PF00698">
    <property type="entry name" value="Acyl_transf_1"/>
    <property type="match status" value="1"/>
</dbReference>
<keyword evidence="7" id="KW-0012">Acyltransferase</keyword>
<protein>
    <recommendedName>
        <fullName evidence="14">Carrier domain-containing protein</fullName>
    </recommendedName>
</protein>
<feature type="domain" description="Carrier" evidence="9">
    <location>
        <begin position="2451"/>
        <end position="2529"/>
    </location>
</feature>
<dbReference type="OrthoDB" id="329835at2759"/>
<dbReference type="InterPro" id="IPR032821">
    <property type="entry name" value="PKS_assoc"/>
</dbReference>
<evidence type="ECO:0000256" key="4">
    <source>
        <dbReference type="ARBA" id="ARBA00022857"/>
    </source>
</evidence>
<dbReference type="PROSITE" id="PS52019">
    <property type="entry name" value="PKS_MFAS_DH"/>
    <property type="match status" value="1"/>
</dbReference>
<dbReference type="InterPro" id="IPR036291">
    <property type="entry name" value="NAD(P)-bd_dom_sf"/>
</dbReference>
<dbReference type="SUPFAM" id="SSF53901">
    <property type="entry name" value="Thiolase-like"/>
    <property type="match status" value="1"/>
</dbReference>
<feature type="domain" description="PKS/mFAS DH" evidence="11">
    <location>
        <begin position="949"/>
        <end position="1243"/>
    </location>
</feature>
<evidence type="ECO:0000256" key="2">
    <source>
        <dbReference type="ARBA" id="ARBA00022553"/>
    </source>
</evidence>
<dbReference type="CDD" id="cd05195">
    <property type="entry name" value="enoyl_red"/>
    <property type="match status" value="1"/>
</dbReference>
<dbReference type="InterPro" id="IPR029063">
    <property type="entry name" value="SAM-dependent_MTases_sf"/>
</dbReference>
<dbReference type="Gene3D" id="1.10.1200.10">
    <property type="entry name" value="ACP-like"/>
    <property type="match status" value="1"/>
</dbReference>
<name>A0A9W9IRT8_9EURO</name>
<dbReference type="InterPro" id="IPR016039">
    <property type="entry name" value="Thiolase-like"/>
</dbReference>
<dbReference type="PANTHER" id="PTHR43775">
    <property type="entry name" value="FATTY ACID SYNTHASE"/>
    <property type="match status" value="1"/>
</dbReference>
<dbReference type="CDD" id="cd00833">
    <property type="entry name" value="PKS"/>
    <property type="match status" value="1"/>
</dbReference>
<dbReference type="InterPro" id="IPR050091">
    <property type="entry name" value="PKS_NRPS_Biosynth_Enz"/>
</dbReference>
<evidence type="ECO:0008006" key="14">
    <source>
        <dbReference type="Google" id="ProtNLM"/>
    </source>
</evidence>
<dbReference type="SMART" id="SM00826">
    <property type="entry name" value="PKS_DH"/>
    <property type="match status" value="1"/>
</dbReference>
<dbReference type="SMART" id="SM00825">
    <property type="entry name" value="PKS_KS"/>
    <property type="match status" value="1"/>
</dbReference>
<keyword evidence="4" id="KW-0521">NADP</keyword>
<dbReference type="Pfam" id="PF22621">
    <property type="entry name" value="CurL-like_PKS_C"/>
    <property type="match status" value="1"/>
</dbReference>
<dbReference type="Pfam" id="PF08242">
    <property type="entry name" value="Methyltransf_12"/>
    <property type="match status" value="1"/>
</dbReference>
<dbReference type="InterPro" id="IPR016036">
    <property type="entry name" value="Malonyl_transacylase_ACP-bd"/>
</dbReference>
<dbReference type="Pfam" id="PF02801">
    <property type="entry name" value="Ketoacyl-synt_C"/>
    <property type="match status" value="1"/>
</dbReference>
<dbReference type="SUPFAM" id="SSF53335">
    <property type="entry name" value="S-adenosyl-L-methionine-dependent methyltransferases"/>
    <property type="match status" value="1"/>
</dbReference>
<evidence type="ECO:0000313" key="12">
    <source>
        <dbReference type="EMBL" id="KAJ5183899.1"/>
    </source>
</evidence>
<organism evidence="12 13">
    <name type="scientific">Penicillium capsulatum</name>
    <dbReference type="NCBI Taxonomy" id="69766"/>
    <lineage>
        <taxon>Eukaryota</taxon>
        <taxon>Fungi</taxon>
        <taxon>Dikarya</taxon>
        <taxon>Ascomycota</taxon>
        <taxon>Pezizomycotina</taxon>
        <taxon>Eurotiomycetes</taxon>
        <taxon>Eurotiomycetidae</taxon>
        <taxon>Eurotiales</taxon>
        <taxon>Aspergillaceae</taxon>
        <taxon>Penicillium</taxon>
    </lineage>
</organism>
<evidence type="ECO:0000256" key="7">
    <source>
        <dbReference type="ARBA" id="ARBA00023315"/>
    </source>
</evidence>
<feature type="domain" description="Ketosynthase family 3 (KS3)" evidence="10">
    <location>
        <begin position="9"/>
        <end position="423"/>
    </location>
</feature>
<dbReference type="InterPro" id="IPR014043">
    <property type="entry name" value="Acyl_transferase_dom"/>
</dbReference>
<dbReference type="GO" id="GO:0004315">
    <property type="term" value="F:3-oxoacyl-[acyl-carrier-protein] synthase activity"/>
    <property type="evidence" value="ECO:0007669"/>
    <property type="project" value="InterPro"/>
</dbReference>
<dbReference type="InterPro" id="IPR020807">
    <property type="entry name" value="PKS_DH"/>
</dbReference>
<dbReference type="Pfam" id="PF23297">
    <property type="entry name" value="ACP_SdgA_C"/>
    <property type="match status" value="1"/>
</dbReference>
<dbReference type="SUPFAM" id="SSF47336">
    <property type="entry name" value="ACP-like"/>
    <property type="match status" value="1"/>
</dbReference>
<dbReference type="SUPFAM" id="SSF50129">
    <property type="entry name" value="GroES-like"/>
    <property type="match status" value="1"/>
</dbReference>
<dbReference type="InterPro" id="IPR042104">
    <property type="entry name" value="PKS_dehydratase_sf"/>
</dbReference>
<keyword evidence="3" id="KW-0808">Transferase</keyword>
<dbReference type="PROSITE" id="PS50075">
    <property type="entry name" value="CARRIER"/>
    <property type="match status" value="1"/>
</dbReference>
<evidence type="ECO:0000256" key="8">
    <source>
        <dbReference type="PROSITE-ProRule" id="PRU01363"/>
    </source>
</evidence>
<dbReference type="Gene3D" id="3.40.47.10">
    <property type="match status" value="1"/>
</dbReference>
<dbReference type="GO" id="GO:0006633">
    <property type="term" value="P:fatty acid biosynthetic process"/>
    <property type="evidence" value="ECO:0007669"/>
    <property type="project" value="InterPro"/>
</dbReference>
<dbReference type="Pfam" id="PF14765">
    <property type="entry name" value="PS-DH"/>
    <property type="match status" value="1"/>
</dbReference>
<dbReference type="Pfam" id="PF08659">
    <property type="entry name" value="KR"/>
    <property type="match status" value="1"/>
</dbReference>
<dbReference type="InterPro" id="IPR014031">
    <property type="entry name" value="Ketoacyl_synth_C"/>
</dbReference>
<dbReference type="SUPFAM" id="SSF51735">
    <property type="entry name" value="NAD(P)-binding Rossmann-fold domains"/>
    <property type="match status" value="2"/>
</dbReference>
<reference evidence="12" key="1">
    <citation type="submission" date="2022-11" db="EMBL/GenBank/DDBJ databases">
        <authorList>
            <person name="Petersen C."/>
        </authorList>
    </citation>
    <scope>NUCLEOTIDE SEQUENCE</scope>
    <source>
        <strain evidence="12">IBT 21917</strain>
    </source>
</reference>
<dbReference type="InterPro" id="IPR049551">
    <property type="entry name" value="PKS_DH_C"/>
</dbReference>
<dbReference type="Gene3D" id="3.40.50.720">
    <property type="entry name" value="NAD(P)-binding Rossmann-like Domain"/>
    <property type="match status" value="2"/>
</dbReference>
<dbReference type="SMART" id="SM00827">
    <property type="entry name" value="PKS_AT"/>
    <property type="match status" value="1"/>
</dbReference>
<evidence type="ECO:0000313" key="13">
    <source>
        <dbReference type="Proteomes" id="UP001146351"/>
    </source>
</evidence>
<evidence type="ECO:0000256" key="5">
    <source>
        <dbReference type="ARBA" id="ARBA00023002"/>
    </source>
</evidence>
<dbReference type="GO" id="GO:0016491">
    <property type="term" value="F:oxidoreductase activity"/>
    <property type="evidence" value="ECO:0007669"/>
    <property type="project" value="UniProtKB-KW"/>
</dbReference>
<dbReference type="PANTHER" id="PTHR43775:SF29">
    <property type="entry name" value="ASPERFURANONE POLYKETIDE SYNTHASE AFOG-RELATED"/>
    <property type="match status" value="1"/>
</dbReference>
<reference evidence="12" key="2">
    <citation type="journal article" date="2023" name="IMA Fungus">
        <title>Comparative genomic study of the Penicillium genus elucidates a diverse pangenome and 15 lateral gene transfer events.</title>
        <authorList>
            <person name="Petersen C."/>
            <person name="Sorensen T."/>
            <person name="Nielsen M.R."/>
            <person name="Sondergaard T.E."/>
            <person name="Sorensen J.L."/>
            <person name="Fitzpatrick D.A."/>
            <person name="Frisvad J.C."/>
            <person name="Nielsen K.L."/>
        </authorList>
    </citation>
    <scope>NUCLEOTIDE SEQUENCE</scope>
    <source>
        <strain evidence="12">IBT 21917</strain>
    </source>
</reference>
<evidence type="ECO:0000256" key="3">
    <source>
        <dbReference type="ARBA" id="ARBA00022679"/>
    </source>
</evidence>
<keyword evidence="5" id="KW-0560">Oxidoreductase</keyword>
<dbReference type="Gene3D" id="3.90.180.10">
    <property type="entry name" value="Medium-chain alcohol dehydrogenases, catalytic domain"/>
    <property type="match status" value="1"/>
</dbReference>
<keyword evidence="2" id="KW-0597">Phosphoprotein</keyword>
<dbReference type="Pfam" id="PF08240">
    <property type="entry name" value="ADH_N"/>
    <property type="match status" value="1"/>
</dbReference>
<gene>
    <name evidence="12" type="ORF">N7492_001515</name>
</gene>
<dbReference type="InterPro" id="IPR011032">
    <property type="entry name" value="GroES-like_sf"/>
</dbReference>
<dbReference type="SUPFAM" id="SSF52151">
    <property type="entry name" value="FabD/lysophospholipase-like"/>
    <property type="match status" value="1"/>
</dbReference>
<keyword evidence="6" id="KW-0511">Multifunctional enzyme</keyword>
<dbReference type="PROSITE" id="PS00606">
    <property type="entry name" value="KS3_1"/>
    <property type="match status" value="1"/>
</dbReference>
<keyword evidence="13" id="KW-1185">Reference proteome</keyword>
<dbReference type="InterPro" id="IPR020841">
    <property type="entry name" value="PKS_Beta-ketoAc_synthase_dom"/>
</dbReference>
<dbReference type="GO" id="GO:0030639">
    <property type="term" value="P:polyketide biosynthetic process"/>
    <property type="evidence" value="ECO:0007669"/>
    <property type="project" value="UniProtKB-ARBA"/>
</dbReference>
<dbReference type="SMART" id="SM00823">
    <property type="entry name" value="PKS_PP"/>
    <property type="match status" value="1"/>
</dbReference>
<dbReference type="SUPFAM" id="SSF55048">
    <property type="entry name" value="Probable ACP-binding domain of malonyl-CoA ACP transacylase"/>
    <property type="match status" value="1"/>
</dbReference>
<dbReference type="Gene3D" id="3.40.50.150">
    <property type="entry name" value="Vaccinia Virus protein VP39"/>
    <property type="match status" value="1"/>
</dbReference>
<dbReference type="Gene3D" id="3.10.129.110">
    <property type="entry name" value="Polyketide synthase dehydratase"/>
    <property type="match status" value="1"/>
</dbReference>
<dbReference type="GO" id="GO:0031177">
    <property type="term" value="F:phosphopantetheine binding"/>
    <property type="evidence" value="ECO:0007669"/>
    <property type="project" value="InterPro"/>
</dbReference>
<evidence type="ECO:0000259" key="10">
    <source>
        <dbReference type="PROSITE" id="PS52004"/>
    </source>
</evidence>
<dbReference type="Pfam" id="PF21089">
    <property type="entry name" value="PKS_DH_N"/>
    <property type="match status" value="1"/>
</dbReference>
<dbReference type="InterPro" id="IPR049900">
    <property type="entry name" value="PKS_mFAS_DH"/>
</dbReference>
<feature type="region of interest" description="N-terminal hotdog fold" evidence="8">
    <location>
        <begin position="949"/>
        <end position="1084"/>
    </location>
</feature>
<proteinExistence type="predicted"/>